<dbReference type="Gene3D" id="3.30.465.10">
    <property type="match status" value="1"/>
</dbReference>
<feature type="region of interest" description="Disordered" evidence="9">
    <location>
        <begin position="1"/>
        <end position="57"/>
    </location>
</feature>
<evidence type="ECO:0000256" key="9">
    <source>
        <dbReference type="SAM" id="MobiDB-lite"/>
    </source>
</evidence>
<keyword evidence="6 8" id="KW-0472">Membrane</keyword>
<dbReference type="InterPro" id="IPR005170">
    <property type="entry name" value="Transptr-assoc_dom"/>
</dbReference>
<dbReference type="InterPro" id="IPR046342">
    <property type="entry name" value="CBS_dom_sf"/>
</dbReference>
<comment type="subcellular location">
    <subcellularLocation>
        <location evidence="1">Membrane</location>
        <topology evidence="1">Multi-pass membrane protein</topology>
    </subcellularLocation>
</comment>
<evidence type="ECO:0000259" key="11">
    <source>
        <dbReference type="PROSITE" id="PS51846"/>
    </source>
</evidence>
<feature type="domain" description="CNNM transmembrane" evidence="11">
    <location>
        <begin position="196"/>
        <end position="393"/>
    </location>
</feature>
<dbReference type="SMART" id="SM00116">
    <property type="entry name" value="CBS"/>
    <property type="match status" value="1"/>
</dbReference>
<evidence type="ECO:0000256" key="8">
    <source>
        <dbReference type="PROSITE-ProRule" id="PRU01193"/>
    </source>
</evidence>
<dbReference type="Gene3D" id="3.10.580.10">
    <property type="entry name" value="CBS-domain"/>
    <property type="match status" value="1"/>
</dbReference>
<dbReference type="FunFam" id="3.10.580.10:FF:000002">
    <property type="entry name" value="Magnesium/cobalt efflux protein CorC"/>
    <property type="match status" value="1"/>
</dbReference>
<evidence type="ECO:0000256" key="5">
    <source>
        <dbReference type="ARBA" id="ARBA00023122"/>
    </source>
</evidence>
<accession>A0A7S4R445</accession>
<dbReference type="Pfam" id="PF00571">
    <property type="entry name" value="CBS"/>
    <property type="match status" value="2"/>
</dbReference>
<feature type="domain" description="CBS" evidence="10">
    <location>
        <begin position="412"/>
        <end position="472"/>
    </location>
</feature>
<keyword evidence="3" id="KW-0677">Repeat</keyword>
<sequence length="818" mass="89420">MPPSSASPSAPARSGAALPRPSDAAWCLHAPWPPGVPRRRSRHRARHESAGVQGQGHSLRAMCSAVLLAAPFRRPHRPWRSPARRSARRLACRHRAETHAARSARRGSADAARQRRRRTPPGSRWGTGQRAPEGLPHPRCRLRRGSAWRRLLATGLVAGCWALLRAPVWASGMAGGVSPRSLSGSFSFRVMHYQAICGSLAMDLTLGGLFFFIFGCCAGTETAITTLWPWKVRELAQREVERAEKTGSRRLGMWTALRSDIQRFMQTILIGATLSGVFSTAFVTEICSQLFGGSGLAIATMSVSILQLIFCEIVPKGVAVCNAYEFASVTLPWYFRISKIVYPIGRQLNRIVEVFLRMFGVSIDASKTPYVSEEELDLMLQSAMRTGILETEEGKMISSVRELDTKRVSDIMVPLVDMICIDTSESISRLHDAFSQTQYSRLPVYKDRFDNVVGIVSMKALLRRVRDLNQDDWERLTVDEVYDRPLFVPETMTVLNLLQSLKERPIAVCVDEYGGTTGLVTLEDVLEEIVGEIYDPDVERHKLQGGKRRRNDQIEDLGDGRFAMSASLDIDDVSLRIGVELPEGYYNSIGGFMADVADRIPRQGEAVIVRSTHMTVCFKATEVDERKVVRIEAERIYLEDDDADERKNGSDREEDTDEDRLERVLDVTLKPLEEEKDDDDDDEGLEEEGKEDEEEGEEAMEREKRVPSEVLSTPGVGGIAQGVGGDGVSEGTTEEAGKAKEGAAEARPREPTRKEQPEASDSASPLAGPGVVLGGCVAVGALGAAVSNASGAGSGGAGAAGAILGGISSGVFNPFHAP</sequence>
<dbReference type="SUPFAM" id="SSF54631">
    <property type="entry name" value="CBS-domain pair"/>
    <property type="match status" value="1"/>
</dbReference>
<keyword evidence="5 7" id="KW-0129">CBS domain</keyword>
<dbReference type="PROSITE" id="PS51371">
    <property type="entry name" value="CBS"/>
    <property type="match status" value="1"/>
</dbReference>
<dbReference type="GO" id="GO:0016020">
    <property type="term" value="C:membrane"/>
    <property type="evidence" value="ECO:0007669"/>
    <property type="project" value="UniProtKB-SubCell"/>
</dbReference>
<dbReference type="InterPro" id="IPR036318">
    <property type="entry name" value="FAD-bd_PCMH-like_sf"/>
</dbReference>
<evidence type="ECO:0000256" key="2">
    <source>
        <dbReference type="ARBA" id="ARBA00022692"/>
    </source>
</evidence>
<feature type="compositionally biased region" description="Acidic residues" evidence="9">
    <location>
        <begin position="674"/>
        <end position="698"/>
    </location>
</feature>
<dbReference type="Pfam" id="PF03471">
    <property type="entry name" value="CorC_HlyC"/>
    <property type="match status" value="1"/>
</dbReference>
<feature type="region of interest" description="Disordered" evidence="9">
    <location>
        <begin position="642"/>
        <end position="770"/>
    </location>
</feature>
<dbReference type="SUPFAM" id="SSF56176">
    <property type="entry name" value="FAD-binding/transporter-associated domain-like"/>
    <property type="match status" value="1"/>
</dbReference>
<feature type="compositionally biased region" description="Basic residues" evidence="9">
    <location>
        <begin position="76"/>
        <end position="93"/>
    </location>
</feature>
<dbReference type="CDD" id="cd04590">
    <property type="entry name" value="CBS_pair_CorC_HlyC_assoc"/>
    <property type="match status" value="1"/>
</dbReference>
<feature type="compositionally biased region" description="Gly residues" evidence="9">
    <location>
        <begin position="715"/>
        <end position="728"/>
    </location>
</feature>
<dbReference type="SMART" id="SM01091">
    <property type="entry name" value="CorC_HlyC"/>
    <property type="match status" value="1"/>
</dbReference>
<dbReference type="InterPro" id="IPR016169">
    <property type="entry name" value="FAD-bd_PCMH_sub2"/>
</dbReference>
<dbReference type="InterPro" id="IPR044751">
    <property type="entry name" value="Ion_transp-like_CBS"/>
</dbReference>
<gene>
    <name evidence="12" type="ORF">AMON00008_LOCUS29892</name>
</gene>
<evidence type="ECO:0000256" key="6">
    <source>
        <dbReference type="ARBA" id="ARBA00023136"/>
    </source>
</evidence>
<evidence type="ECO:0000256" key="3">
    <source>
        <dbReference type="ARBA" id="ARBA00022737"/>
    </source>
</evidence>
<feature type="compositionally biased region" description="Basic residues" evidence="9">
    <location>
        <begin position="37"/>
        <end position="46"/>
    </location>
</feature>
<dbReference type="PANTHER" id="PTHR22777:SF17">
    <property type="entry name" value="UPF0053 PROTEIN SLL0260"/>
    <property type="match status" value="1"/>
</dbReference>
<evidence type="ECO:0000313" key="12">
    <source>
        <dbReference type="EMBL" id="CAE4602851.1"/>
    </source>
</evidence>
<keyword evidence="2 8" id="KW-0812">Transmembrane</keyword>
<dbReference type="InterPro" id="IPR000644">
    <property type="entry name" value="CBS_dom"/>
</dbReference>
<evidence type="ECO:0000259" key="10">
    <source>
        <dbReference type="PROSITE" id="PS51371"/>
    </source>
</evidence>
<dbReference type="AlphaFoldDB" id="A0A7S4R445"/>
<proteinExistence type="predicted"/>
<dbReference type="InterPro" id="IPR002550">
    <property type="entry name" value="CNNM"/>
</dbReference>
<dbReference type="PANTHER" id="PTHR22777">
    <property type="entry name" value="HEMOLYSIN-RELATED"/>
    <property type="match status" value="1"/>
</dbReference>
<dbReference type="EMBL" id="HBNR01042967">
    <property type="protein sequence ID" value="CAE4602851.1"/>
    <property type="molecule type" value="Transcribed_RNA"/>
</dbReference>
<dbReference type="GO" id="GO:0050660">
    <property type="term" value="F:flavin adenine dinucleotide binding"/>
    <property type="evidence" value="ECO:0007669"/>
    <property type="project" value="InterPro"/>
</dbReference>
<organism evidence="12">
    <name type="scientific">Alexandrium monilatum</name>
    <dbReference type="NCBI Taxonomy" id="311494"/>
    <lineage>
        <taxon>Eukaryota</taxon>
        <taxon>Sar</taxon>
        <taxon>Alveolata</taxon>
        <taxon>Dinophyceae</taxon>
        <taxon>Gonyaulacales</taxon>
        <taxon>Pyrocystaceae</taxon>
        <taxon>Alexandrium</taxon>
    </lineage>
</organism>
<feature type="region of interest" description="Disordered" evidence="9">
    <location>
        <begin position="76"/>
        <end position="138"/>
    </location>
</feature>
<feature type="compositionally biased region" description="Basic and acidic residues" evidence="9">
    <location>
        <begin position="735"/>
        <end position="757"/>
    </location>
</feature>
<evidence type="ECO:0008006" key="13">
    <source>
        <dbReference type="Google" id="ProtNLM"/>
    </source>
</evidence>
<protein>
    <recommendedName>
        <fullName evidence="13">CNNM transmembrane domain-containing protein</fullName>
    </recommendedName>
</protein>
<reference evidence="12" key="1">
    <citation type="submission" date="2021-01" db="EMBL/GenBank/DDBJ databases">
        <authorList>
            <person name="Corre E."/>
            <person name="Pelletier E."/>
            <person name="Niang G."/>
            <person name="Scheremetjew M."/>
            <person name="Finn R."/>
            <person name="Kale V."/>
            <person name="Holt S."/>
            <person name="Cochrane G."/>
            <person name="Meng A."/>
            <person name="Brown T."/>
            <person name="Cohen L."/>
        </authorList>
    </citation>
    <scope>NUCLEOTIDE SEQUENCE</scope>
    <source>
        <strain evidence="12">CCMP3105</strain>
    </source>
</reference>
<keyword evidence="4 8" id="KW-1133">Transmembrane helix</keyword>
<feature type="compositionally biased region" description="Basic and acidic residues" evidence="9">
    <location>
        <begin position="642"/>
        <end position="651"/>
    </location>
</feature>
<feature type="compositionally biased region" description="Low complexity" evidence="9">
    <location>
        <begin position="1"/>
        <end position="22"/>
    </location>
</feature>
<evidence type="ECO:0000256" key="4">
    <source>
        <dbReference type="ARBA" id="ARBA00022989"/>
    </source>
</evidence>
<dbReference type="PROSITE" id="PS51846">
    <property type="entry name" value="CNNM"/>
    <property type="match status" value="1"/>
</dbReference>
<evidence type="ECO:0000256" key="7">
    <source>
        <dbReference type="PROSITE-ProRule" id="PRU00703"/>
    </source>
</evidence>
<evidence type="ECO:0000256" key="1">
    <source>
        <dbReference type="ARBA" id="ARBA00004141"/>
    </source>
</evidence>
<dbReference type="Pfam" id="PF01595">
    <property type="entry name" value="CNNM"/>
    <property type="match status" value="1"/>
</dbReference>
<name>A0A7S4R445_9DINO</name>